<sequence length="814" mass="93574">MSELVLRLAVERLQNLVLADQETAPLNRSASGHLYAILGELKRMQVWLKGKTQHKDRVRKIEELDYQIEDVIETYRVLGRSRRSLSNIEIFNGIKMICMRYVWIPFALRKIKSDIVSIIKEIEEAVPVADSIENQGPTRSSRASYSSLFGLKEDQKRVRQVLLSRTGSNIPESSSQIGVPVIPICGAVGSGKTTLAKRILYEDSIVSKEFNTRIWVNVSEKFEIRDILRQILVSCHGWMKHMFYSSEEQLLERIEERLKSQSTLIVLDDIRSIEAWETLCKTFPKLDKGSIVLVTTRVGYVAEYICRNEYVHTMTPLNEEALFRAYTVYNELPDHLKPCFVYLGHFLEDQEIDPEKLSHLWMIEGLLSTGESARGESTMEMTERYLRELALKGIVKVQAEEVPTTKKFKACSVVQGIENLCVSNCEQKHFLKIIDLREKDYSLSSIDVPRRLVIYLGKHRVDIEPKFVKIIRSLRVVLGNMQQIENELIWPNEMLNLDEFRVLRILDFDGIDFRGQKLPTGIFNLELLRYLSFKECVLEELPSSISKLSYLQVLDLRVKKLIETKIPNVLGNMRRLNHLYLPLKFGTQNGKKLGLSSLTELETLENFNTTLCRADDIFKLLKLRYLGAKVEGRFEDFVSITNYMKSTTSRNCLHSIVDVIDFDCYAEERHSVLRELFQCQVARILHFNGHIGRLPSSDKISPSFTQLVLNNSHLNESSMPTLEKLPNLGVLVLSDDAYIAKKIIFSDSGFPKLKRLELLNLCFLEKLEVANTAMPVLSSLKIKNCDKLESLPDSLEIRASEHFLSIIWPEKGRD</sequence>
<organism evidence="6 7">
    <name type="scientific">Nicotiana sylvestris</name>
    <name type="common">Wood tobacco</name>
    <name type="synonym">South American tobacco</name>
    <dbReference type="NCBI Taxonomy" id="4096"/>
    <lineage>
        <taxon>Eukaryota</taxon>
        <taxon>Viridiplantae</taxon>
        <taxon>Streptophyta</taxon>
        <taxon>Embryophyta</taxon>
        <taxon>Tracheophyta</taxon>
        <taxon>Spermatophyta</taxon>
        <taxon>Magnoliopsida</taxon>
        <taxon>eudicotyledons</taxon>
        <taxon>Gunneridae</taxon>
        <taxon>Pentapetalae</taxon>
        <taxon>asterids</taxon>
        <taxon>lamiids</taxon>
        <taxon>Solanales</taxon>
        <taxon>Solanaceae</taxon>
        <taxon>Nicotianoideae</taxon>
        <taxon>Nicotianeae</taxon>
        <taxon>Nicotiana</taxon>
    </lineage>
</organism>
<dbReference type="InterPro" id="IPR055414">
    <property type="entry name" value="LRR_R13L4/SHOC2-like"/>
</dbReference>
<name>A0A1U7WRE6_NICSY</name>
<evidence type="ECO:0000259" key="4">
    <source>
        <dbReference type="Pfam" id="PF00931"/>
    </source>
</evidence>
<dbReference type="KEGG" id="nsy:104226500"/>
<dbReference type="PRINTS" id="PR00364">
    <property type="entry name" value="DISEASERSIST"/>
</dbReference>
<feature type="domain" description="NB-ARC" evidence="4">
    <location>
        <begin position="178"/>
        <end position="321"/>
    </location>
</feature>
<dbReference type="STRING" id="4096.A0A1U7WRE6"/>
<dbReference type="Pfam" id="PF00931">
    <property type="entry name" value="NB-ARC"/>
    <property type="match status" value="1"/>
</dbReference>
<comment type="similarity">
    <text evidence="1">Belongs to the disease resistance NB-LRR family.</text>
</comment>
<dbReference type="Pfam" id="PF23598">
    <property type="entry name" value="LRR_14"/>
    <property type="match status" value="1"/>
</dbReference>
<dbReference type="InterPro" id="IPR027417">
    <property type="entry name" value="P-loop_NTPase"/>
</dbReference>
<dbReference type="Proteomes" id="UP000189701">
    <property type="component" value="Unplaced"/>
</dbReference>
<evidence type="ECO:0000313" key="7">
    <source>
        <dbReference type="RefSeq" id="XP_009776815.1"/>
    </source>
</evidence>
<dbReference type="RefSeq" id="XP_009776815.1">
    <property type="nucleotide sequence ID" value="XM_009778513.1"/>
</dbReference>
<evidence type="ECO:0000259" key="5">
    <source>
        <dbReference type="Pfam" id="PF23598"/>
    </source>
</evidence>
<dbReference type="Gene3D" id="3.40.50.300">
    <property type="entry name" value="P-loop containing nucleotide triphosphate hydrolases"/>
    <property type="match status" value="1"/>
</dbReference>
<keyword evidence="2" id="KW-0677">Repeat</keyword>
<dbReference type="InterPro" id="IPR032675">
    <property type="entry name" value="LRR_dom_sf"/>
</dbReference>
<dbReference type="SUPFAM" id="SSF52540">
    <property type="entry name" value="P-loop containing nucleoside triphosphate hydrolases"/>
    <property type="match status" value="1"/>
</dbReference>
<dbReference type="PANTHER" id="PTHR23155">
    <property type="entry name" value="DISEASE RESISTANCE PROTEIN RP"/>
    <property type="match status" value="1"/>
</dbReference>
<dbReference type="InterPro" id="IPR002182">
    <property type="entry name" value="NB-ARC"/>
</dbReference>
<dbReference type="GeneID" id="104226500"/>
<evidence type="ECO:0000256" key="3">
    <source>
        <dbReference type="ARBA" id="ARBA00022821"/>
    </source>
</evidence>
<keyword evidence="6" id="KW-1185">Reference proteome</keyword>
<proteinExistence type="inferred from homology"/>
<reference evidence="6" key="1">
    <citation type="journal article" date="2013" name="Genome Biol.">
        <title>Reference genomes and transcriptomes of Nicotiana sylvestris and Nicotiana tomentosiformis.</title>
        <authorList>
            <person name="Sierro N."/>
            <person name="Battey J.N."/>
            <person name="Ouadi S."/>
            <person name="Bovet L."/>
            <person name="Goepfert S."/>
            <person name="Bakaher N."/>
            <person name="Peitsch M.C."/>
            <person name="Ivanov N.V."/>
        </authorList>
    </citation>
    <scope>NUCLEOTIDE SEQUENCE [LARGE SCALE GENOMIC DNA]</scope>
</reference>
<gene>
    <name evidence="7" type="primary">LOC104226500</name>
</gene>
<dbReference type="Gene3D" id="1.10.10.10">
    <property type="entry name" value="Winged helix-like DNA-binding domain superfamily/Winged helix DNA-binding domain"/>
    <property type="match status" value="1"/>
</dbReference>
<dbReference type="GO" id="GO:0043531">
    <property type="term" value="F:ADP binding"/>
    <property type="evidence" value="ECO:0007669"/>
    <property type="project" value="InterPro"/>
</dbReference>
<dbReference type="SUPFAM" id="SSF52058">
    <property type="entry name" value="L domain-like"/>
    <property type="match status" value="1"/>
</dbReference>
<dbReference type="Gene3D" id="3.80.10.10">
    <property type="entry name" value="Ribonuclease Inhibitor"/>
    <property type="match status" value="1"/>
</dbReference>
<evidence type="ECO:0000256" key="2">
    <source>
        <dbReference type="ARBA" id="ARBA00022737"/>
    </source>
</evidence>
<feature type="domain" description="Disease resistance R13L4/SHOC-2-like LRR" evidence="5">
    <location>
        <begin position="493"/>
        <end position="783"/>
    </location>
</feature>
<dbReference type="AlphaFoldDB" id="A0A1U7WRE6"/>
<dbReference type="InterPro" id="IPR036388">
    <property type="entry name" value="WH-like_DNA-bd_sf"/>
</dbReference>
<dbReference type="PANTHER" id="PTHR23155:SF1211">
    <property type="entry name" value="OS09G0313500 PROTEIN"/>
    <property type="match status" value="1"/>
</dbReference>
<evidence type="ECO:0000313" key="6">
    <source>
        <dbReference type="Proteomes" id="UP000189701"/>
    </source>
</evidence>
<dbReference type="GO" id="GO:0098542">
    <property type="term" value="P:defense response to other organism"/>
    <property type="evidence" value="ECO:0007669"/>
    <property type="project" value="TreeGrafter"/>
</dbReference>
<accession>A0A1U7WRE6</accession>
<dbReference type="OrthoDB" id="1259037at2759"/>
<dbReference type="InterPro" id="IPR044974">
    <property type="entry name" value="Disease_R_plants"/>
</dbReference>
<reference evidence="7" key="2">
    <citation type="submission" date="2025-08" db="UniProtKB">
        <authorList>
            <consortium name="RefSeq"/>
        </authorList>
    </citation>
    <scope>IDENTIFICATION</scope>
    <source>
        <tissue evidence="7">Leaf</tissue>
    </source>
</reference>
<keyword evidence="3" id="KW-0611">Plant defense</keyword>
<evidence type="ECO:0000256" key="1">
    <source>
        <dbReference type="ARBA" id="ARBA00008894"/>
    </source>
</evidence>
<dbReference type="eggNOG" id="KOG4658">
    <property type="taxonomic scope" value="Eukaryota"/>
</dbReference>
<protein>
    <submittedName>
        <fullName evidence="7">Probable disease resistance protein RF9</fullName>
    </submittedName>
</protein>